<evidence type="ECO:0000313" key="3">
    <source>
        <dbReference type="Proteomes" id="UP001559025"/>
    </source>
</evidence>
<dbReference type="RefSeq" id="WP_368801710.1">
    <property type="nucleotide sequence ID" value="NZ_JAZHFV010000001.1"/>
</dbReference>
<evidence type="ECO:0000313" key="2">
    <source>
        <dbReference type="EMBL" id="MEX4006383.1"/>
    </source>
</evidence>
<name>A0ABV3WNZ5_9HYPH</name>
<reference evidence="2 3" key="1">
    <citation type="submission" date="2024-01" db="EMBL/GenBank/DDBJ databases">
        <title>New evidence supports the origin of RcGTA from prophage.</title>
        <authorList>
            <person name="Xu Y."/>
            <person name="Liu B."/>
            <person name="Chen F."/>
        </authorList>
    </citation>
    <scope>NUCLEOTIDE SEQUENCE [LARGE SCALE GENOMIC DNA]</scope>
    <source>
        <strain evidence="2 3">CBW1107-2</strain>
    </source>
</reference>
<feature type="domain" description="VOC" evidence="1">
    <location>
        <begin position="2"/>
        <end position="129"/>
    </location>
</feature>
<comment type="caution">
    <text evidence="2">The sequence shown here is derived from an EMBL/GenBank/DDBJ whole genome shotgun (WGS) entry which is preliminary data.</text>
</comment>
<keyword evidence="3" id="KW-1185">Reference proteome</keyword>
<dbReference type="PROSITE" id="PS51819">
    <property type="entry name" value="VOC"/>
    <property type="match status" value="1"/>
</dbReference>
<protein>
    <submittedName>
        <fullName evidence="2">VOC family protein</fullName>
    </submittedName>
</protein>
<dbReference type="InterPro" id="IPR004360">
    <property type="entry name" value="Glyas_Fos-R_dOase_dom"/>
</dbReference>
<sequence>MIRCSLSSVMVLDQQKAEDFYVGRLGFVKKHDVPAGAARWLTVQAADDSGVELLLEPAGMDFARDYQTALYERGIPFTQLGCDDVKAEYERLTGLGVVFRGEPRAPGSDMPMMATFEDGCGNLILLVEG</sequence>
<dbReference type="PANTHER" id="PTHR36437">
    <property type="entry name" value="GLYOXALASE/BLEOMYCIN RESISTANCE PROTEIN/DIOXYGENASE"/>
    <property type="match status" value="1"/>
</dbReference>
<organism evidence="2 3">
    <name type="scientific">Neoaquamicrobium sediminum</name>
    <dbReference type="NCBI Taxonomy" id="1849104"/>
    <lineage>
        <taxon>Bacteria</taxon>
        <taxon>Pseudomonadati</taxon>
        <taxon>Pseudomonadota</taxon>
        <taxon>Alphaproteobacteria</taxon>
        <taxon>Hyphomicrobiales</taxon>
        <taxon>Phyllobacteriaceae</taxon>
        <taxon>Neoaquamicrobium</taxon>
    </lineage>
</organism>
<accession>A0ABV3WNZ5</accession>
<gene>
    <name evidence="2" type="ORF">V1479_03650</name>
</gene>
<dbReference type="EMBL" id="JAZHFV010000001">
    <property type="protein sequence ID" value="MEX4006383.1"/>
    <property type="molecule type" value="Genomic_DNA"/>
</dbReference>
<dbReference type="Pfam" id="PF00903">
    <property type="entry name" value="Glyoxalase"/>
    <property type="match status" value="1"/>
</dbReference>
<dbReference type="Proteomes" id="UP001559025">
    <property type="component" value="Unassembled WGS sequence"/>
</dbReference>
<dbReference type="CDD" id="cd07263">
    <property type="entry name" value="VOC_like"/>
    <property type="match status" value="1"/>
</dbReference>
<dbReference type="PANTHER" id="PTHR36437:SF2">
    <property type="entry name" value="GLYOXALASE_BLEOMYCIN RESISTANCE PROTEIN_DIOXYGENASE"/>
    <property type="match status" value="1"/>
</dbReference>
<evidence type="ECO:0000259" key="1">
    <source>
        <dbReference type="PROSITE" id="PS51819"/>
    </source>
</evidence>
<dbReference type="Gene3D" id="3.10.180.10">
    <property type="entry name" value="2,3-Dihydroxybiphenyl 1,2-Dioxygenase, domain 1"/>
    <property type="match status" value="1"/>
</dbReference>
<dbReference type="SUPFAM" id="SSF54593">
    <property type="entry name" value="Glyoxalase/Bleomycin resistance protein/Dihydroxybiphenyl dioxygenase"/>
    <property type="match status" value="1"/>
</dbReference>
<proteinExistence type="predicted"/>
<dbReference type="InterPro" id="IPR029068">
    <property type="entry name" value="Glyas_Bleomycin-R_OHBP_Dase"/>
</dbReference>
<dbReference type="InterPro" id="IPR037523">
    <property type="entry name" value="VOC_core"/>
</dbReference>